<feature type="non-terminal residue" evidence="1">
    <location>
        <position position="212"/>
    </location>
</feature>
<name>A0A383CBJ8_9ZZZZ</name>
<sequence>MTVRRLLMGAACIGLLASAAEADQVVEVPNPSFESGLVAADEPAESDRRKPGAPAGWQLIGDRGAWLQGESASGHRSVAVTGDGEASSYWRSEALSLEPRTTYRLSFVARRLSGEGGTPISGPVFCNRDLESIGESWQTYTSVFFTPDSLGADFSRLRFGQWRLTGTVAFDDISLRQVTPLYRNHQGGLALGEGEMIAGNSYTFRAPQRSVS</sequence>
<accession>A0A383CBJ8</accession>
<dbReference type="Gene3D" id="2.60.120.260">
    <property type="entry name" value="Galactose-binding domain-like"/>
    <property type="match status" value="1"/>
</dbReference>
<dbReference type="SUPFAM" id="SSF49785">
    <property type="entry name" value="Galactose-binding domain-like"/>
    <property type="match status" value="1"/>
</dbReference>
<proteinExistence type="predicted"/>
<evidence type="ECO:0000313" key="1">
    <source>
        <dbReference type="EMBL" id="SVE29541.1"/>
    </source>
</evidence>
<dbReference type="InterPro" id="IPR008979">
    <property type="entry name" value="Galactose-bd-like_sf"/>
</dbReference>
<organism evidence="1">
    <name type="scientific">marine metagenome</name>
    <dbReference type="NCBI Taxonomy" id="408172"/>
    <lineage>
        <taxon>unclassified sequences</taxon>
        <taxon>metagenomes</taxon>
        <taxon>ecological metagenomes</taxon>
    </lineage>
</organism>
<dbReference type="AlphaFoldDB" id="A0A383CBJ8"/>
<dbReference type="EMBL" id="UINC01207455">
    <property type="protein sequence ID" value="SVE29541.1"/>
    <property type="molecule type" value="Genomic_DNA"/>
</dbReference>
<protein>
    <recommendedName>
        <fullName evidence="2">CBM-cenC domain-containing protein</fullName>
    </recommendedName>
</protein>
<evidence type="ECO:0008006" key="2">
    <source>
        <dbReference type="Google" id="ProtNLM"/>
    </source>
</evidence>
<gene>
    <name evidence="1" type="ORF">METZ01_LOCUS482395</name>
</gene>
<reference evidence="1" key="1">
    <citation type="submission" date="2018-05" db="EMBL/GenBank/DDBJ databases">
        <authorList>
            <person name="Lanie J.A."/>
            <person name="Ng W.-L."/>
            <person name="Kazmierczak K.M."/>
            <person name="Andrzejewski T.M."/>
            <person name="Davidsen T.M."/>
            <person name="Wayne K.J."/>
            <person name="Tettelin H."/>
            <person name="Glass J.I."/>
            <person name="Rusch D."/>
            <person name="Podicherti R."/>
            <person name="Tsui H.-C.T."/>
            <person name="Winkler M.E."/>
        </authorList>
    </citation>
    <scope>NUCLEOTIDE SEQUENCE</scope>
</reference>